<dbReference type="AlphaFoldDB" id="A0A223P2B8"/>
<keyword evidence="1" id="KW-0472">Membrane</keyword>
<proteinExistence type="predicted"/>
<accession>A0A223P2B8</accession>
<gene>
    <name evidence="2" type="ORF">MuYL_4086</name>
</gene>
<sequence length="62" mass="7370">MPRKLKKNSRVELSIALKFENLFLICWFFGLADKTLCLNHFLILFKKYNLQPDIPANKPFIE</sequence>
<dbReference type="KEGG" id="muc:MuYL_4086"/>
<organism evidence="2 3">
    <name type="scientific">Mucilaginibacter xinganensis</name>
    <dbReference type="NCBI Taxonomy" id="1234841"/>
    <lineage>
        <taxon>Bacteria</taxon>
        <taxon>Pseudomonadati</taxon>
        <taxon>Bacteroidota</taxon>
        <taxon>Sphingobacteriia</taxon>
        <taxon>Sphingobacteriales</taxon>
        <taxon>Sphingobacteriaceae</taxon>
        <taxon>Mucilaginibacter</taxon>
    </lineage>
</organism>
<feature type="transmembrane region" description="Helical" evidence="1">
    <location>
        <begin position="21"/>
        <end position="45"/>
    </location>
</feature>
<name>A0A223P2B8_9SPHI</name>
<protein>
    <submittedName>
        <fullName evidence="2">Uncharacterized protein</fullName>
    </submittedName>
</protein>
<evidence type="ECO:0000256" key="1">
    <source>
        <dbReference type="SAM" id="Phobius"/>
    </source>
</evidence>
<keyword evidence="3" id="KW-1185">Reference proteome</keyword>
<evidence type="ECO:0000313" key="3">
    <source>
        <dbReference type="Proteomes" id="UP000215002"/>
    </source>
</evidence>
<dbReference type="EMBL" id="CP022743">
    <property type="protein sequence ID" value="ASU35971.1"/>
    <property type="molecule type" value="Genomic_DNA"/>
</dbReference>
<dbReference type="Proteomes" id="UP000215002">
    <property type="component" value="Chromosome"/>
</dbReference>
<evidence type="ECO:0000313" key="2">
    <source>
        <dbReference type="EMBL" id="ASU35971.1"/>
    </source>
</evidence>
<keyword evidence="1" id="KW-0812">Transmembrane</keyword>
<keyword evidence="1" id="KW-1133">Transmembrane helix</keyword>
<reference evidence="2 3" key="1">
    <citation type="submission" date="2017-08" db="EMBL/GenBank/DDBJ databases">
        <title>Complete genome sequence of Mucilaginibacter sp. strain BJC16-A31.</title>
        <authorList>
            <consortium name="Henan University of Science and Technology"/>
            <person name="You X."/>
        </authorList>
    </citation>
    <scope>NUCLEOTIDE SEQUENCE [LARGE SCALE GENOMIC DNA]</scope>
    <source>
        <strain evidence="2 3">BJC16-A31</strain>
    </source>
</reference>